<comment type="caution">
    <text evidence="3">The sequence shown here is derived from an EMBL/GenBank/DDBJ whole genome shotgun (WGS) entry which is preliminary data.</text>
</comment>
<feature type="transmembrane region" description="Helical" evidence="1">
    <location>
        <begin position="7"/>
        <end position="25"/>
    </location>
</feature>
<reference evidence="3 4" key="1">
    <citation type="submission" date="2018-01" db="EMBL/GenBank/DDBJ databases">
        <title>Metagenomic assembled genomes from two thermal pools in the Uzon Caldera, Kamchatka, Russia.</title>
        <authorList>
            <person name="Wilkins L."/>
            <person name="Ettinger C."/>
        </authorList>
    </citation>
    <scope>NUCLEOTIDE SEQUENCE [LARGE SCALE GENOMIC DNA]</scope>
    <source>
        <strain evidence="3">ZAV-02</strain>
    </source>
</reference>
<feature type="transmembrane region" description="Helical" evidence="1">
    <location>
        <begin position="37"/>
        <end position="56"/>
    </location>
</feature>
<evidence type="ECO:0000256" key="1">
    <source>
        <dbReference type="SAM" id="Phobius"/>
    </source>
</evidence>
<protein>
    <recommendedName>
        <fullName evidence="2">Protein-glutamine gamma-glutamyltransferase-like C-terminal domain-containing protein</fullName>
    </recommendedName>
</protein>
<keyword evidence="1" id="KW-1133">Transmembrane helix</keyword>
<accession>A0A2J6WRT3</accession>
<evidence type="ECO:0000313" key="3">
    <source>
        <dbReference type="EMBL" id="PMP73121.1"/>
    </source>
</evidence>
<feature type="transmembrane region" description="Helical" evidence="1">
    <location>
        <begin position="107"/>
        <end position="127"/>
    </location>
</feature>
<feature type="transmembrane region" description="Helical" evidence="1">
    <location>
        <begin position="68"/>
        <end position="87"/>
    </location>
</feature>
<keyword evidence="1" id="KW-0472">Membrane</keyword>
<feature type="transmembrane region" description="Helical" evidence="1">
    <location>
        <begin position="243"/>
        <end position="263"/>
    </location>
</feature>
<feature type="transmembrane region" description="Helical" evidence="1">
    <location>
        <begin position="275"/>
        <end position="294"/>
    </location>
</feature>
<dbReference type="Proteomes" id="UP000243376">
    <property type="component" value="Unassembled WGS sequence"/>
</dbReference>
<dbReference type="AlphaFoldDB" id="A0A2J6WRT3"/>
<organism evidence="3 4">
    <name type="scientific">Chloroflexus aggregans</name>
    <dbReference type="NCBI Taxonomy" id="152260"/>
    <lineage>
        <taxon>Bacteria</taxon>
        <taxon>Bacillati</taxon>
        <taxon>Chloroflexota</taxon>
        <taxon>Chloroflexia</taxon>
        <taxon>Chloroflexales</taxon>
        <taxon>Chloroflexineae</taxon>
        <taxon>Chloroflexaceae</taxon>
        <taxon>Chloroflexus</taxon>
    </lineage>
</organism>
<dbReference type="Pfam" id="PF13559">
    <property type="entry name" value="DUF4129"/>
    <property type="match status" value="1"/>
</dbReference>
<feature type="transmembrane region" description="Helical" evidence="1">
    <location>
        <begin position="301"/>
        <end position="319"/>
    </location>
</feature>
<sequence>MNQPSLVTPTILITGLITLLVTLIGDTVTAATDWHMVWLSGASLLVGLEAIALRSRMVAGLHETQGGAVRYLAVEVFGLIALARIVATLGQGSNGWAAMMTWITDPLAAFDAPFLFCLLTLLTVAVLSRSGIAAIAALTPNAPLKTPLQSLDMLFYRSDAIARRQVAVSALSRAVGWGGLLMIVTLGVQYRQHTLPLSATGWMALYLAGGLSLITLAQRRALLADWQSDEADIAPEVNRSWQWLSISTIGLVLVLALALPVQVAPLVPDDWQETLLLIGGIVLLCAMILSFLFIGMLSLVALLPLMLLMILSSLMNTSANAVTPIVPPILPSSVESTPPVWPGLIFWMCIALLTGLAFWTILRRQQWVKQGWPHLYEWITAARQQIKQRHRDRRWRLSFGRRPTAPPDPIRPPVDIAITCYHAALRYAANRGYSRQPAQTPAEFAEHTVPQLAEAGEELRALTLAYHRAAYAGHASDPVEQQQVRTLLRCFRQKIMQRRRVRKI</sequence>
<feature type="transmembrane region" description="Helical" evidence="1">
    <location>
        <begin position="202"/>
        <end position="222"/>
    </location>
</feature>
<name>A0A2J6WRT3_9CHLR</name>
<feature type="transmembrane region" description="Helical" evidence="1">
    <location>
        <begin position="166"/>
        <end position="190"/>
    </location>
</feature>
<proteinExistence type="predicted"/>
<feature type="transmembrane region" description="Helical" evidence="1">
    <location>
        <begin position="339"/>
        <end position="362"/>
    </location>
</feature>
<evidence type="ECO:0000259" key="2">
    <source>
        <dbReference type="Pfam" id="PF13559"/>
    </source>
</evidence>
<dbReference type="InterPro" id="IPR025403">
    <property type="entry name" value="TgpA-like_C"/>
</dbReference>
<keyword evidence="1" id="KW-0812">Transmembrane</keyword>
<feature type="domain" description="Protein-glutamine gamma-glutamyltransferase-like C-terminal" evidence="2">
    <location>
        <begin position="420"/>
        <end position="489"/>
    </location>
</feature>
<dbReference type="EMBL" id="PNIQ01001112">
    <property type="protein sequence ID" value="PMP73121.1"/>
    <property type="molecule type" value="Genomic_DNA"/>
</dbReference>
<gene>
    <name evidence="3" type="ORF">C0184_16545</name>
</gene>
<evidence type="ECO:0000313" key="4">
    <source>
        <dbReference type="Proteomes" id="UP000243376"/>
    </source>
</evidence>